<dbReference type="InterPro" id="IPR052019">
    <property type="entry name" value="F420H2_bilvrd_red/Heme_oxyg"/>
</dbReference>
<evidence type="ECO:0000313" key="3">
    <source>
        <dbReference type="Proteomes" id="UP000242427"/>
    </source>
</evidence>
<dbReference type="PANTHER" id="PTHR35176:SF6">
    <property type="entry name" value="HEME OXYGENASE HI_0854-RELATED"/>
    <property type="match status" value="1"/>
</dbReference>
<dbReference type="InterPro" id="IPR012349">
    <property type="entry name" value="Split_barrel_FMN-bd"/>
</dbReference>
<reference evidence="2 3" key="1">
    <citation type="submission" date="2018-03" db="EMBL/GenBank/DDBJ databases">
        <title>Chitinolytic properties of Streptosporangium nondiastaticum TBG75A20.</title>
        <authorList>
            <person name="Gayathri V."/>
            <person name="Shiburaj S."/>
        </authorList>
    </citation>
    <scope>NUCLEOTIDE SEQUENCE [LARGE SCALE GENOMIC DNA]</scope>
    <source>
        <strain evidence="2 3">TBG75A20</strain>
    </source>
</reference>
<dbReference type="InterPro" id="IPR024747">
    <property type="entry name" value="Pyridox_Oxase-rel"/>
</dbReference>
<comment type="caution">
    <text evidence="2">The sequence shown here is derived from an EMBL/GenBank/DDBJ whole genome shotgun (WGS) entry which is preliminary data.</text>
</comment>
<dbReference type="EMBL" id="PXWG01000003">
    <property type="protein sequence ID" value="PSJ30248.1"/>
    <property type="molecule type" value="Genomic_DNA"/>
</dbReference>
<organism evidence="2 3">
    <name type="scientific">Streptosporangium nondiastaticum</name>
    <dbReference type="NCBI Taxonomy" id="35764"/>
    <lineage>
        <taxon>Bacteria</taxon>
        <taxon>Bacillati</taxon>
        <taxon>Actinomycetota</taxon>
        <taxon>Actinomycetes</taxon>
        <taxon>Streptosporangiales</taxon>
        <taxon>Streptosporangiaceae</taxon>
        <taxon>Streptosporangium</taxon>
    </lineage>
</organism>
<dbReference type="PANTHER" id="PTHR35176">
    <property type="entry name" value="HEME OXYGENASE HI_0854-RELATED"/>
    <property type="match status" value="1"/>
</dbReference>
<dbReference type="GO" id="GO:0070967">
    <property type="term" value="F:coenzyme F420 binding"/>
    <property type="evidence" value="ECO:0007669"/>
    <property type="project" value="TreeGrafter"/>
</dbReference>
<keyword evidence="3" id="KW-1185">Reference proteome</keyword>
<protein>
    <submittedName>
        <fullName evidence="2">Pyridoxamine 5'-phosphate oxidase</fullName>
    </submittedName>
</protein>
<keyword evidence="1" id="KW-0560">Oxidoreductase</keyword>
<dbReference type="GO" id="GO:0005829">
    <property type="term" value="C:cytosol"/>
    <property type="evidence" value="ECO:0007669"/>
    <property type="project" value="TreeGrafter"/>
</dbReference>
<evidence type="ECO:0000313" key="2">
    <source>
        <dbReference type="EMBL" id="PSJ30248.1"/>
    </source>
</evidence>
<accession>A0A9X7PJJ8</accession>
<dbReference type="OrthoDB" id="157302at2"/>
<gene>
    <name evidence="2" type="ORF">B7P34_03105</name>
</gene>
<dbReference type="GO" id="GO:0016627">
    <property type="term" value="F:oxidoreductase activity, acting on the CH-CH group of donors"/>
    <property type="evidence" value="ECO:0007669"/>
    <property type="project" value="TreeGrafter"/>
</dbReference>
<sequence>MVPAMPGEERERFLADLHVGVLGVADGDGDDRAPLLVPVWYRYEPGGDVVVQTGRETVKARLLRAAGRFSLCVQDENPPYRYVSVEGPVTEVNDPVDPGERDAIAHRYLDPEEARAYLKSTDGQLADDITFRMRPQRWRTANFAAFAAEFSEADRIDRDG</sequence>
<name>A0A9X7PJJ8_9ACTN</name>
<evidence type="ECO:0000256" key="1">
    <source>
        <dbReference type="ARBA" id="ARBA00023002"/>
    </source>
</evidence>
<dbReference type="Pfam" id="PF12900">
    <property type="entry name" value="Pyridox_ox_2"/>
    <property type="match status" value="1"/>
</dbReference>
<dbReference type="Gene3D" id="2.30.110.10">
    <property type="entry name" value="Electron Transport, Fmn-binding Protein, Chain A"/>
    <property type="match status" value="1"/>
</dbReference>
<dbReference type="SUPFAM" id="SSF50475">
    <property type="entry name" value="FMN-binding split barrel"/>
    <property type="match status" value="1"/>
</dbReference>
<dbReference type="AlphaFoldDB" id="A0A9X7PJJ8"/>
<dbReference type="Proteomes" id="UP000242427">
    <property type="component" value="Unassembled WGS sequence"/>
</dbReference>
<proteinExistence type="predicted"/>